<keyword evidence="2 4" id="KW-0560">Oxidoreductase</keyword>
<evidence type="ECO:0000256" key="4">
    <source>
        <dbReference type="RuleBase" id="RU003345"/>
    </source>
</evidence>
<dbReference type="PANTHER" id="PTHR42804:SF1">
    <property type="entry name" value="ALDEHYDE DEHYDROGENASE-RELATED"/>
    <property type="match status" value="1"/>
</dbReference>
<name>A0A1E3RIN5_MYCFV</name>
<sequence length="501" mass="54160">MTASPVDASTVQFNPETRLYIDGELRDSATGRTVDNINPATEEVLGTATDAGADDMEQAIAAARRAFDTTDWATNHEFRQHCLMQLHNALQEEKEDIRAELIAEVGSTVGMTFIAQMEWPLADAVKWPAEYISKFPWERMLDQDAKMGVPYNRVVVKEPMGVVGAITPWNFPFEIISNKMGQILATGNTMVLKPAMETPWSALRWGRIIAEKTDIPAGVVNIVPTSDNDIAQMLATDPRIDMVSFTGSTAVGKLIQRLSGDTMKRNMLELGGKSAYLLLEDADLETALPGCMGALMHSGQGCALTTRMLVPRALYDQAVEVATATFGALSVGDPADPNTFCGPLVSAKQRERVLNYIEIAKRDGGRVTVGGGVPEGLDRGYFVAPTVVADVEPDHTIFQEEIFGPVLSITPYDGGDDGAVEFANNSQYGLAGTVLGSNERAMAVARRIRTGSVCVNSAIFYGADAPFGGYKMSGIGRQNGHEGFEQYLQTKTIAYPLESAQ</sequence>
<reference evidence="7" key="1">
    <citation type="submission" date="2016-09" db="EMBL/GenBank/DDBJ databases">
        <authorList>
            <person name="Greninger A.L."/>
            <person name="Jerome K.R."/>
            <person name="Mcnair B."/>
            <person name="Wallis C."/>
            <person name="Fang F."/>
        </authorList>
    </citation>
    <scope>NUCLEOTIDE SEQUENCE [LARGE SCALE GENOMIC DNA]</scope>
    <source>
        <strain evidence="7">M6</strain>
    </source>
</reference>
<comment type="similarity">
    <text evidence="1 4">Belongs to the aldehyde dehydrogenase family.</text>
</comment>
<evidence type="ECO:0000256" key="3">
    <source>
        <dbReference type="PROSITE-ProRule" id="PRU10007"/>
    </source>
</evidence>
<evidence type="ECO:0000256" key="2">
    <source>
        <dbReference type="ARBA" id="ARBA00023002"/>
    </source>
</evidence>
<evidence type="ECO:0000259" key="5">
    <source>
        <dbReference type="Pfam" id="PF00171"/>
    </source>
</evidence>
<proteinExistence type="inferred from homology"/>
<dbReference type="PANTHER" id="PTHR42804">
    <property type="entry name" value="ALDEHYDE DEHYDROGENASE"/>
    <property type="match status" value="1"/>
</dbReference>
<dbReference type="SUPFAM" id="SSF53720">
    <property type="entry name" value="ALDH-like"/>
    <property type="match status" value="1"/>
</dbReference>
<dbReference type="Proteomes" id="UP000094053">
    <property type="component" value="Unassembled WGS sequence"/>
</dbReference>
<dbReference type="InterPro" id="IPR015590">
    <property type="entry name" value="Aldehyde_DH_dom"/>
</dbReference>
<evidence type="ECO:0000313" key="6">
    <source>
        <dbReference type="EMBL" id="ODQ89257.1"/>
    </source>
</evidence>
<keyword evidence="7" id="KW-1185">Reference proteome</keyword>
<dbReference type="CDD" id="cd07089">
    <property type="entry name" value="ALDH_CddD-AldA-like"/>
    <property type="match status" value="1"/>
</dbReference>
<evidence type="ECO:0000313" key="7">
    <source>
        <dbReference type="Proteomes" id="UP000094053"/>
    </source>
</evidence>
<dbReference type="AlphaFoldDB" id="A0A1E3RIN5"/>
<gene>
    <name evidence="6" type="ORF">BHQ18_14760</name>
</gene>
<dbReference type="FunFam" id="3.40.605.10:FF:000007">
    <property type="entry name" value="NAD/NADP-dependent betaine aldehyde dehydrogenase"/>
    <property type="match status" value="1"/>
</dbReference>
<dbReference type="Pfam" id="PF00171">
    <property type="entry name" value="Aldedh"/>
    <property type="match status" value="1"/>
</dbReference>
<evidence type="ECO:0000256" key="1">
    <source>
        <dbReference type="ARBA" id="ARBA00009986"/>
    </source>
</evidence>
<dbReference type="OrthoDB" id="6882680at2"/>
<dbReference type="InterPro" id="IPR016162">
    <property type="entry name" value="Ald_DH_N"/>
</dbReference>
<dbReference type="PROSITE" id="PS00687">
    <property type="entry name" value="ALDEHYDE_DEHYDR_GLU"/>
    <property type="match status" value="1"/>
</dbReference>
<accession>A0A1E3RIN5</accession>
<dbReference type="InterPro" id="IPR029510">
    <property type="entry name" value="Ald_DH_CS_GLU"/>
</dbReference>
<protein>
    <submittedName>
        <fullName evidence="6">Aldehyde dehydrogenase</fullName>
    </submittedName>
</protein>
<dbReference type="Gene3D" id="3.40.605.10">
    <property type="entry name" value="Aldehyde Dehydrogenase, Chain A, domain 1"/>
    <property type="match status" value="1"/>
</dbReference>
<comment type="caution">
    <text evidence="6">The sequence shown here is derived from an EMBL/GenBank/DDBJ whole genome shotgun (WGS) entry which is preliminary data.</text>
</comment>
<dbReference type="EMBL" id="MIHA01000010">
    <property type="protein sequence ID" value="ODQ89257.1"/>
    <property type="molecule type" value="Genomic_DNA"/>
</dbReference>
<dbReference type="RefSeq" id="WP_069414385.1">
    <property type="nucleotide sequence ID" value="NZ_JACKUL010000020.1"/>
</dbReference>
<feature type="active site" evidence="3">
    <location>
        <position position="269"/>
    </location>
</feature>
<dbReference type="GO" id="GO:0016620">
    <property type="term" value="F:oxidoreductase activity, acting on the aldehyde or oxo group of donors, NAD or NADP as acceptor"/>
    <property type="evidence" value="ECO:0007669"/>
    <property type="project" value="InterPro"/>
</dbReference>
<dbReference type="STRING" id="1776.BHQ18_14760"/>
<dbReference type="Gene3D" id="3.40.309.10">
    <property type="entry name" value="Aldehyde Dehydrogenase, Chain A, domain 2"/>
    <property type="match status" value="1"/>
</dbReference>
<organism evidence="6 7">
    <name type="scientific">Mycolicibacterium flavescens</name>
    <name type="common">Mycobacterium flavescens</name>
    <dbReference type="NCBI Taxonomy" id="1776"/>
    <lineage>
        <taxon>Bacteria</taxon>
        <taxon>Bacillati</taxon>
        <taxon>Actinomycetota</taxon>
        <taxon>Actinomycetes</taxon>
        <taxon>Mycobacteriales</taxon>
        <taxon>Mycobacteriaceae</taxon>
        <taxon>Mycolicibacterium</taxon>
    </lineage>
</organism>
<dbReference type="InterPro" id="IPR016161">
    <property type="entry name" value="Ald_DH/histidinol_DH"/>
</dbReference>
<feature type="domain" description="Aldehyde dehydrogenase" evidence="5">
    <location>
        <begin position="28"/>
        <end position="493"/>
    </location>
</feature>
<dbReference type="InterPro" id="IPR016163">
    <property type="entry name" value="Ald_DH_C"/>
</dbReference>
<dbReference type="FunFam" id="3.40.605.10:FF:000026">
    <property type="entry name" value="Aldehyde dehydrogenase, putative"/>
    <property type="match status" value="1"/>
</dbReference>